<dbReference type="InterPro" id="IPR050194">
    <property type="entry name" value="Glycosyltransferase_grp1"/>
</dbReference>
<name>A7HUE5_PARL1</name>
<proteinExistence type="predicted"/>
<dbReference type="Pfam" id="PF13692">
    <property type="entry name" value="Glyco_trans_1_4"/>
    <property type="match status" value="1"/>
</dbReference>
<gene>
    <name evidence="2" type="ordered locus">Plav_1913</name>
</gene>
<dbReference type="HOGENOM" id="CLU_731254_0_0_5"/>
<dbReference type="PANTHER" id="PTHR45947">
    <property type="entry name" value="SULFOQUINOVOSYL TRANSFERASE SQD2"/>
    <property type="match status" value="1"/>
</dbReference>
<accession>A7HUE5</accession>
<dbReference type="PANTHER" id="PTHR45947:SF3">
    <property type="entry name" value="SULFOQUINOVOSYL TRANSFERASE SQD2"/>
    <property type="match status" value="1"/>
</dbReference>
<dbReference type="EMBL" id="CP000774">
    <property type="protein sequence ID" value="ABS63528.1"/>
    <property type="molecule type" value="Genomic_DNA"/>
</dbReference>
<dbReference type="eggNOG" id="COG0438">
    <property type="taxonomic scope" value="Bacteria"/>
</dbReference>
<protein>
    <submittedName>
        <fullName evidence="2">Glycosyl transferase group 1</fullName>
    </submittedName>
</protein>
<dbReference type="Gene3D" id="3.40.50.2000">
    <property type="entry name" value="Glycogen Phosphorylase B"/>
    <property type="match status" value="2"/>
</dbReference>
<dbReference type="CDD" id="cd03801">
    <property type="entry name" value="GT4_PimA-like"/>
    <property type="match status" value="1"/>
</dbReference>
<dbReference type="Proteomes" id="UP000006377">
    <property type="component" value="Chromosome"/>
</dbReference>
<evidence type="ECO:0000313" key="2">
    <source>
        <dbReference type="EMBL" id="ABS63528.1"/>
    </source>
</evidence>
<evidence type="ECO:0000313" key="3">
    <source>
        <dbReference type="Proteomes" id="UP000006377"/>
    </source>
</evidence>
<evidence type="ECO:0000259" key="1">
    <source>
        <dbReference type="Pfam" id="PF13579"/>
    </source>
</evidence>
<keyword evidence="3" id="KW-1185">Reference proteome</keyword>
<dbReference type="KEGG" id="pla:Plav_1913"/>
<dbReference type="RefSeq" id="WP_012110824.1">
    <property type="nucleotide sequence ID" value="NC_009719.1"/>
</dbReference>
<dbReference type="Pfam" id="PF13579">
    <property type="entry name" value="Glyco_trans_4_4"/>
    <property type="match status" value="1"/>
</dbReference>
<dbReference type="CAZy" id="GT4">
    <property type="family name" value="Glycosyltransferase Family 4"/>
</dbReference>
<keyword evidence="2" id="KW-0808">Transferase</keyword>
<sequence length="378" mass="41154">MMICHYDDTNSSGGLDKQARLLSHTLRDGGEDVIMLASTRKYARAGWTDDRGVPVRYFWTYASPQVSGRYLPAALIWAVQLFFWVWRNRAKIDVIHGHQIRIHAFVGALANRFFGIPAILKSATGGEGADIKAIGSRKYFGAPGRNFVIRHTDIFIATTKSIEEDLLRFNVPAEKIRIIPNGLPLAPPAPGAPAEVRSRRALFLGRLAPDKNAPELARAACELADGASLTVDFYGRGRELPQLEAALAAAGNPAVTYRGFVDHPGTILRDYGYLLLPSNAEGLSNAMLEAMAHGVVPVATRVSGCVDHITPGITGFFFDSISHEDLLRGLRLVPATSVEEWQRMSAAAETYARAHFDISNVAGSYRQLYGHLSGGQAA</sequence>
<dbReference type="SUPFAM" id="SSF53756">
    <property type="entry name" value="UDP-Glycosyltransferase/glycogen phosphorylase"/>
    <property type="match status" value="1"/>
</dbReference>
<reference evidence="2 3" key="1">
    <citation type="journal article" date="2011" name="Stand. Genomic Sci.">
        <title>Complete genome sequence of Parvibaculum lavamentivorans type strain (DS-1(T)).</title>
        <authorList>
            <person name="Schleheck D."/>
            <person name="Weiss M."/>
            <person name="Pitluck S."/>
            <person name="Bruce D."/>
            <person name="Land M.L."/>
            <person name="Han S."/>
            <person name="Saunders E."/>
            <person name="Tapia R."/>
            <person name="Detter C."/>
            <person name="Brettin T."/>
            <person name="Han J."/>
            <person name="Woyke T."/>
            <person name="Goodwin L."/>
            <person name="Pennacchio L."/>
            <person name="Nolan M."/>
            <person name="Cook A.M."/>
            <person name="Kjelleberg S."/>
            <person name="Thomas T."/>
        </authorList>
    </citation>
    <scope>NUCLEOTIDE SEQUENCE [LARGE SCALE GENOMIC DNA]</scope>
    <source>
        <strain evidence="3">DS-1 / DSM 13023 / NCIMB 13966</strain>
    </source>
</reference>
<dbReference type="STRING" id="402881.Plav_1913"/>
<dbReference type="AlphaFoldDB" id="A7HUE5"/>
<feature type="domain" description="Glycosyltransferase subfamily 4-like N-terminal" evidence="1">
    <location>
        <begin position="13"/>
        <end position="182"/>
    </location>
</feature>
<dbReference type="InterPro" id="IPR028098">
    <property type="entry name" value="Glyco_trans_4-like_N"/>
</dbReference>
<dbReference type="GO" id="GO:0016758">
    <property type="term" value="F:hexosyltransferase activity"/>
    <property type="evidence" value="ECO:0007669"/>
    <property type="project" value="TreeGrafter"/>
</dbReference>
<organism evidence="2 3">
    <name type="scientific">Parvibaculum lavamentivorans (strain DS-1 / DSM 13023 / NCIMB 13966)</name>
    <dbReference type="NCBI Taxonomy" id="402881"/>
    <lineage>
        <taxon>Bacteria</taxon>
        <taxon>Pseudomonadati</taxon>
        <taxon>Pseudomonadota</taxon>
        <taxon>Alphaproteobacteria</taxon>
        <taxon>Hyphomicrobiales</taxon>
        <taxon>Parvibaculaceae</taxon>
        <taxon>Parvibaculum</taxon>
    </lineage>
</organism>